<dbReference type="GO" id="GO:0042301">
    <property type="term" value="F:phosphate ion binding"/>
    <property type="evidence" value="ECO:0007669"/>
    <property type="project" value="InterPro"/>
</dbReference>
<sequence length="275" mass="28408">MVIKMKSKYIIGIVIALIVIVGAYMIFASSNQQKISIAGSTSVQPVAEKLAEAYMKEHPNVKITVQGGGSAVGITSAKQGTAQIGTSSSALKPAEAEGLNQTQIAKDGIVIVVNNANNLTSLTSAQVKSIFAGNVTDWSQIGGSSGSISVITREDGSGTRDAFQKLIMGGNGTSIIKSAIVQSSTEAILQSVKGNPDAIGYMSLASVTSDVKGLTIDGVAPSEQTVSDGTYKVQRPFLFLTKGTPTGVVKDFIDWTMSSEGQAIVKQAGATPMTS</sequence>
<gene>
    <name evidence="5" type="ordered locus">MSWAN_1919</name>
</gene>
<dbReference type="InterPro" id="IPR050811">
    <property type="entry name" value="Phosphate_ABC_transporter"/>
</dbReference>
<dbReference type="Gene3D" id="3.40.190.10">
    <property type="entry name" value="Periplasmic binding protein-like II"/>
    <property type="match status" value="2"/>
</dbReference>
<dbReference type="Pfam" id="PF12849">
    <property type="entry name" value="PBP_like_2"/>
    <property type="match status" value="1"/>
</dbReference>
<dbReference type="InterPro" id="IPR024370">
    <property type="entry name" value="PBP_domain"/>
</dbReference>
<dbReference type="PANTHER" id="PTHR30570">
    <property type="entry name" value="PERIPLASMIC PHOSPHATE BINDING COMPONENT OF PHOSPHATE ABC TRANSPORTER"/>
    <property type="match status" value="1"/>
</dbReference>
<dbReference type="STRING" id="868131.MSWAN_1919"/>
<dbReference type="InterPro" id="IPR011862">
    <property type="entry name" value="Phos-bd"/>
</dbReference>
<dbReference type="AlphaFoldDB" id="F6D6A7"/>
<keyword evidence="3" id="KW-0472">Membrane</keyword>
<keyword evidence="6" id="KW-1185">Reference proteome</keyword>
<dbReference type="eggNOG" id="arCOG00213">
    <property type="taxonomic scope" value="Archaea"/>
</dbReference>
<evidence type="ECO:0000256" key="1">
    <source>
        <dbReference type="ARBA" id="ARBA00022448"/>
    </source>
</evidence>
<keyword evidence="2" id="KW-0732">Signal</keyword>
<feature type="transmembrane region" description="Helical" evidence="3">
    <location>
        <begin position="9"/>
        <end position="27"/>
    </location>
</feature>
<feature type="domain" description="PBP" evidence="4">
    <location>
        <begin position="30"/>
        <end position="260"/>
    </location>
</feature>
<keyword evidence="3" id="KW-1133">Transmembrane helix</keyword>
<dbReference type="KEGG" id="mew:MSWAN_1919"/>
<accession>F6D6A7</accession>
<dbReference type="Proteomes" id="UP000009231">
    <property type="component" value="Chromosome"/>
</dbReference>
<reference evidence="5 6" key="1">
    <citation type="journal article" date="2014" name="Int. J. Syst. Evol. Microbiol.">
        <title>Methanobacterium paludis sp. nov. and a novel strain of Methanobacterium lacus isolated from northern peatlands.</title>
        <authorList>
            <person name="Cadillo-Quiroz H."/>
            <person name="Brauer S.L."/>
            <person name="Goodson N."/>
            <person name="Yavitt J.B."/>
            <person name="Zinder S.H."/>
        </authorList>
    </citation>
    <scope>NUCLEOTIDE SEQUENCE [LARGE SCALE GENOMIC DNA]</scope>
    <source>
        <strain evidence="6">DSM 25820 / JCM 18151 / SWAN1</strain>
    </source>
</reference>
<evidence type="ECO:0000256" key="3">
    <source>
        <dbReference type="SAM" id="Phobius"/>
    </source>
</evidence>
<evidence type="ECO:0000313" key="6">
    <source>
        <dbReference type="Proteomes" id="UP000009231"/>
    </source>
</evidence>
<keyword evidence="3" id="KW-0812">Transmembrane</keyword>
<protein>
    <submittedName>
        <fullName evidence="5">Phosphate binding protein</fullName>
    </submittedName>
</protein>
<dbReference type="HOGENOM" id="CLU_026228_5_1_2"/>
<dbReference type="EMBL" id="CP002772">
    <property type="protein sequence ID" value="AEG18928.1"/>
    <property type="molecule type" value="Genomic_DNA"/>
</dbReference>
<name>F6D6A7_METPW</name>
<evidence type="ECO:0000259" key="4">
    <source>
        <dbReference type="Pfam" id="PF12849"/>
    </source>
</evidence>
<evidence type="ECO:0000313" key="5">
    <source>
        <dbReference type="EMBL" id="AEG18928.1"/>
    </source>
</evidence>
<proteinExistence type="predicted"/>
<organism evidence="5 6">
    <name type="scientific">Methanobacterium paludis (strain DSM 25820 / JCM 18151 / SWAN1)</name>
    <dbReference type="NCBI Taxonomy" id="868131"/>
    <lineage>
        <taxon>Archaea</taxon>
        <taxon>Methanobacteriati</taxon>
        <taxon>Methanobacteriota</taxon>
        <taxon>Methanomada group</taxon>
        <taxon>Methanobacteria</taxon>
        <taxon>Methanobacteriales</taxon>
        <taxon>Methanobacteriaceae</taxon>
        <taxon>Methanobacterium</taxon>
    </lineage>
</organism>
<dbReference type="CDD" id="cd13653">
    <property type="entry name" value="PBP2_phosphate_like_1"/>
    <property type="match status" value="1"/>
</dbReference>
<dbReference type="PANTHER" id="PTHR30570:SF1">
    <property type="entry name" value="PHOSPHATE-BINDING PROTEIN PSTS"/>
    <property type="match status" value="1"/>
</dbReference>
<dbReference type="NCBIfam" id="TIGR02136">
    <property type="entry name" value="ptsS_2"/>
    <property type="match status" value="1"/>
</dbReference>
<dbReference type="SUPFAM" id="SSF53850">
    <property type="entry name" value="Periplasmic binding protein-like II"/>
    <property type="match status" value="1"/>
</dbReference>
<evidence type="ECO:0000256" key="2">
    <source>
        <dbReference type="ARBA" id="ARBA00022729"/>
    </source>
</evidence>
<keyword evidence="1" id="KW-0813">Transport</keyword>